<proteinExistence type="predicted"/>
<sequence length="68" mass="8120">MTSHEQFIDCYCAELQRKLRSSLKFFPDDWDERYICALAVIILLRNQHNLNDIVHKVRSSLTYGYLDI</sequence>
<dbReference type="EMBL" id="AP019860">
    <property type="protein sequence ID" value="BBM86638.1"/>
    <property type="molecule type" value="Genomic_DNA"/>
</dbReference>
<evidence type="ECO:0000313" key="1">
    <source>
        <dbReference type="EMBL" id="BBM86638.1"/>
    </source>
</evidence>
<accession>A0A5S9IR88</accession>
<dbReference type="KEGG" id="uam:UABAM_05024"/>
<gene>
    <name evidence="1" type="ORF">UABAM_05024</name>
</gene>
<protein>
    <submittedName>
        <fullName evidence="1">Uncharacterized protein</fullName>
    </submittedName>
</protein>
<name>A0A5S9IR88_UABAM</name>
<reference evidence="1 2" key="1">
    <citation type="submission" date="2019-08" db="EMBL/GenBank/DDBJ databases">
        <title>Complete genome sequence of Candidatus Uab amorphum.</title>
        <authorList>
            <person name="Shiratori T."/>
            <person name="Suzuki S."/>
            <person name="Kakizawa Y."/>
            <person name="Ishida K."/>
        </authorList>
    </citation>
    <scope>NUCLEOTIDE SEQUENCE [LARGE SCALE GENOMIC DNA]</scope>
    <source>
        <strain evidence="1 2">SRT547</strain>
    </source>
</reference>
<dbReference type="AlphaFoldDB" id="A0A5S9IR88"/>
<organism evidence="1 2">
    <name type="scientific">Uabimicrobium amorphum</name>
    <dbReference type="NCBI Taxonomy" id="2596890"/>
    <lineage>
        <taxon>Bacteria</taxon>
        <taxon>Pseudomonadati</taxon>
        <taxon>Planctomycetota</taxon>
        <taxon>Candidatus Uabimicrobiia</taxon>
        <taxon>Candidatus Uabimicrobiales</taxon>
        <taxon>Candidatus Uabimicrobiaceae</taxon>
        <taxon>Candidatus Uabimicrobium</taxon>
    </lineage>
</organism>
<evidence type="ECO:0000313" key="2">
    <source>
        <dbReference type="Proteomes" id="UP000326354"/>
    </source>
</evidence>
<dbReference type="Proteomes" id="UP000326354">
    <property type="component" value="Chromosome"/>
</dbReference>
<keyword evidence="2" id="KW-1185">Reference proteome</keyword>